<dbReference type="Pfam" id="PF01740">
    <property type="entry name" value="STAS"/>
    <property type="match status" value="1"/>
</dbReference>
<accession>A0A919N616</accession>
<dbReference type="Gene3D" id="3.30.750.24">
    <property type="entry name" value="STAS domain"/>
    <property type="match status" value="1"/>
</dbReference>
<evidence type="ECO:0000313" key="2">
    <source>
        <dbReference type="EMBL" id="GIF05027.1"/>
    </source>
</evidence>
<dbReference type="PANTHER" id="PTHR33495">
    <property type="entry name" value="ANTI-SIGMA FACTOR ANTAGONIST TM_1081-RELATED-RELATED"/>
    <property type="match status" value="1"/>
</dbReference>
<dbReference type="InterPro" id="IPR002645">
    <property type="entry name" value="STAS_dom"/>
</dbReference>
<dbReference type="RefSeq" id="WP_203679407.1">
    <property type="nucleotide sequence ID" value="NZ_BOMW01000023.1"/>
</dbReference>
<evidence type="ECO:0000259" key="1">
    <source>
        <dbReference type="PROSITE" id="PS50801"/>
    </source>
</evidence>
<dbReference type="InterPro" id="IPR036513">
    <property type="entry name" value="STAS_dom_sf"/>
</dbReference>
<keyword evidence="3" id="KW-1185">Reference proteome</keyword>
<protein>
    <submittedName>
        <fullName evidence="2">Anti-sigma factor antagonist</fullName>
    </submittedName>
</protein>
<organism evidence="2 3">
    <name type="scientific">Actinoplanes siamensis</name>
    <dbReference type="NCBI Taxonomy" id="1223317"/>
    <lineage>
        <taxon>Bacteria</taxon>
        <taxon>Bacillati</taxon>
        <taxon>Actinomycetota</taxon>
        <taxon>Actinomycetes</taxon>
        <taxon>Micromonosporales</taxon>
        <taxon>Micromonosporaceae</taxon>
        <taxon>Actinoplanes</taxon>
    </lineage>
</organism>
<dbReference type="SUPFAM" id="SSF52091">
    <property type="entry name" value="SpoIIaa-like"/>
    <property type="match status" value="1"/>
</dbReference>
<comment type="caution">
    <text evidence="2">The sequence shown here is derived from an EMBL/GenBank/DDBJ whole genome shotgun (WGS) entry which is preliminary data.</text>
</comment>
<dbReference type="CDD" id="cd07043">
    <property type="entry name" value="STAS_anti-anti-sigma_factors"/>
    <property type="match status" value="1"/>
</dbReference>
<proteinExistence type="predicted"/>
<dbReference type="GO" id="GO:0043856">
    <property type="term" value="F:anti-sigma factor antagonist activity"/>
    <property type="evidence" value="ECO:0007669"/>
    <property type="project" value="TreeGrafter"/>
</dbReference>
<dbReference type="EMBL" id="BOMW01000023">
    <property type="protein sequence ID" value="GIF05027.1"/>
    <property type="molecule type" value="Genomic_DNA"/>
</dbReference>
<dbReference type="AlphaFoldDB" id="A0A919N616"/>
<name>A0A919N616_9ACTN</name>
<sequence>MILSVGTEQVSDAVTVLALTGEMDRDSSDVLGEAADVVLHGGCTQLVLDLSRLTFCDSSGLNLMFRLHRRLAALGGALYVAAAQGVVLRSIEVVNLSRAVGVHLTVADAVSAASV</sequence>
<dbReference type="PANTHER" id="PTHR33495:SF2">
    <property type="entry name" value="ANTI-SIGMA FACTOR ANTAGONIST TM_1081-RELATED"/>
    <property type="match status" value="1"/>
</dbReference>
<feature type="domain" description="STAS" evidence="1">
    <location>
        <begin position="12"/>
        <end position="113"/>
    </location>
</feature>
<dbReference type="Proteomes" id="UP000629619">
    <property type="component" value="Unassembled WGS sequence"/>
</dbReference>
<reference evidence="2" key="1">
    <citation type="submission" date="2021-01" db="EMBL/GenBank/DDBJ databases">
        <title>Whole genome shotgun sequence of Actinoplanes siamensis NBRC 109076.</title>
        <authorList>
            <person name="Komaki H."/>
            <person name="Tamura T."/>
        </authorList>
    </citation>
    <scope>NUCLEOTIDE SEQUENCE</scope>
    <source>
        <strain evidence="2">NBRC 109076</strain>
    </source>
</reference>
<gene>
    <name evidence="2" type="primary">arsI_1</name>
    <name evidence="2" type="ORF">Asi03nite_25650</name>
</gene>
<evidence type="ECO:0000313" key="3">
    <source>
        <dbReference type="Proteomes" id="UP000629619"/>
    </source>
</evidence>
<dbReference type="PROSITE" id="PS50801">
    <property type="entry name" value="STAS"/>
    <property type="match status" value="1"/>
</dbReference>